<evidence type="ECO:0000313" key="8">
    <source>
        <dbReference type="Proteomes" id="UP000315385"/>
    </source>
</evidence>
<accession>A0A544QN02</accession>
<evidence type="ECO:0000256" key="4">
    <source>
        <dbReference type="ARBA" id="ARBA00022840"/>
    </source>
</evidence>
<keyword evidence="8" id="KW-1185">Reference proteome</keyword>
<dbReference type="GO" id="GO:0016874">
    <property type="term" value="F:ligase activity"/>
    <property type="evidence" value="ECO:0007669"/>
    <property type="project" value="UniProtKB-KW"/>
</dbReference>
<dbReference type="GO" id="GO:0005524">
    <property type="term" value="F:ATP binding"/>
    <property type="evidence" value="ECO:0007669"/>
    <property type="project" value="UniProtKB-UniRule"/>
</dbReference>
<feature type="domain" description="ATP-grasp" evidence="6">
    <location>
        <begin position="127"/>
        <end position="328"/>
    </location>
</feature>
<comment type="cofactor">
    <cofactor evidence="1">
        <name>Mn(2+)</name>
        <dbReference type="ChEBI" id="CHEBI:29035"/>
    </cofactor>
</comment>
<dbReference type="Gene3D" id="3.30.470.20">
    <property type="entry name" value="ATP-grasp fold, B domain"/>
    <property type="match status" value="1"/>
</dbReference>
<organism evidence="7 8">
    <name type="scientific">Halonotius roseus</name>
    <dbReference type="NCBI Taxonomy" id="2511997"/>
    <lineage>
        <taxon>Archaea</taxon>
        <taxon>Methanobacteriati</taxon>
        <taxon>Methanobacteriota</taxon>
        <taxon>Stenosarchaea group</taxon>
        <taxon>Halobacteria</taxon>
        <taxon>Halobacteriales</taxon>
        <taxon>Haloferacaceae</taxon>
        <taxon>Halonotius</taxon>
    </lineage>
</organism>
<proteinExistence type="predicted"/>
<dbReference type="Pfam" id="PF15632">
    <property type="entry name" value="ATPgrasp_Ter"/>
    <property type="match status" value="1"/>
</dbReference>
<gene>
    <name evidence="7" type="ORF">EWF95_06985</name>
</gene>
<dbReference type="PANTHER" id="PTHR43585:SF2">
    <property type="entry name" value="ATP-GRASP ENZYME FSQD"/>
    <property type="match status" value="1"/>
</dbReference>
<dbReference type="RefSeq" id="WP_142443357.1">
    <property type="nucleotide sequence ID" value="NZ_SESI01000002.1"/>
</dbReference>
<dbReference type="PROSITE" id="PS00867">
    <property type="entry name" value="CPSASE_2"/>
    <property type="match status" value="1"/>
</dbReference>
<keyword evidence="3 5" id="KW-0547">Nucleotide-binding</keyword>
<comment type="caution">
    <text evidence="7">The sequence shown here is derived from an EMBL/GenBank/DDBJ whole genome shotgun (WGS) entry which is preliminary data.</text>
</comment>
<dbReference type="OrthoDB" id="11959at2157"/>
<dbReference type="InterPro" id="IPR052032">
    <property type="entry name" value="ATP-dep_AA_Ligase"/>
</dbReference>
<evidence type="ECO:0000256" key="5">
    <source>
        <dbReference type="PROSITE-ProRule" id="PRU00409"/>
    </source>
</evidence>
<dbReference type="PANTHER" id="PTHR43585">
    <property type="entry name" value="FUMIPYRROLE BIOSYNTHESIS PROTEIN C"/>
    <property type="match status" value="1"/>
</dbReference>
<keyword evidence="2" id="KW-0436">Ligase</keyword>
<dbReference type="SUPFAM" id="SSF56059">
    <property type="entry name" value="Glutathione synthetase ATP-binding domain-like"/>
    <property type="match status" value="1"/>
</dbReference>
<dbReference type="EMBL" id="SESI01000002">
    <property type="protein sequence ID" value="TQQ80235.1"/>
    <property type="molecule type" value="Genomic_DNA"/>
</dbReference>
<sequence>MSQQTTGSDDTDLTVLMTGAGAPGAAGIIRSLRATDERSIHIVGVDMDSEAYGFALVDEYATVPAGDADGYIPRMIALANRVDADVILPLTTAEVEPLAAARDRFDATVMVSDREALSVANDKGSLYSFLDREGFDAAPDYRRVDTESAFLTAVDTLGYPDRPVCFKPPVASGMRGFRVLDEDGDRLTRLLESKPDSAVTTLAEVRPILTSAEEFPELAVMEYLPGDEYSVDVVAMGDSVGPVIPRSRQRTRAGISFAGTVERREELIETATEICQQLGLRYNVNIQFKYDGDGTPKVIEINPRVAGTIIMGVAAGANMPYLAVKHALGEPLPSVDVQWGTRMARYWQELFRTPDGEPYHFGSTAERKRQVEAR</sequence>
<dbReference type="AlphaFoldDB" id="A0A544QN02"/>
<evidence type="ECO:0000256" key="2">
    <source>
        <dbReference type="ARBA" id="ARBA00022598"/>
    </source>
</evidence>
<dbReference type="PROSITE" id="PS50975">
    <property type="entry name" value="ATP_GRASP"/>
    <property type="match status" value="1"/>
</dbReference>
<name>A0A544QN02_9EURY</name>
<evidence type="ECO:0000256" key="3">
    <source>
        <dbReference type="ARBA" id="ARBA00022741"/>
    </source>
</evidence>
<evidence type="ECO:0000259" key="6">
    <source>
        <dbReference type="PROSITE" id="PS50975"/>
    </source>
</evidence>
<evidence type="ECO:0000313" key="7">
    <source>
        <dbReference type="EMBL" id="TQQ80235.1"/>
    </source>
</evidence>
<dbReference type="InterPro" id="IPR048764">
    <property type="entry name" value="PylC_N"/>
</dbReference>
<reference evidence="7 8" key="1">
    <citation type="submission" date="2019-02" db="EMBL/GenBank/DDBJ databases">
        <title>Halonotius sp. a new haloqrchaeon isolated from saline water.</title>
        <authorList>
            <person name="Duran-Viseras A."/>
            <person name="Sanchez-Porro C."/>
            <person name="Ventosa A."/>
        </authorList>
    </citation>
    <scope>NUCLEOTIDE SEQUENCE [LARGE SCALE GENOMIC DNA]</scope>
    <source>
        <strain evidence="7 8">F9-27</strain>
    </source>
</reference>
<dbReference type="Gene3D" id="3.40.50.20">
    <property type="match status" value="1"/>
</dbReference>
<dbReference type="Proteomes" id="UP000315385">
    <property type="component" value="Unassembled WGS sequence"/>
</dbReference>
<evidence type="ECO:0000256" key="1">
    <source>
        <dbReference type="ARBA" id="ARBA00001936"/>
    </source>
</evidence>
<dbReference type="GO" id="GO:0046872">
    <property type="term" value="F:metal ion binding"/>
    <property type="evidence" value="ECO:0007669"/>
    <property type="project" value="InterPro"/>
</dbReference>
<dbReference type="Pfam" id="PF21360">
    <property type="entry name" value="PylC-like_N"/>
    <property type="match status" value="1"/>
</dbReference>
<protein>
    <submittedName>
        <fullName evidence="7">ATP-grasp domain-containing protein</fullName>
    </submittedName>
</protein>
<dbReference type="InterPro" id="IPR011761">
    <property type="entry name" value="ATP-grasp"/>
</dbReference>
<keyword evidence="4 5" id="KW-0067">ATP-binding</keyword>
<dbReference type="InterPro" id="IPR005479">
    <property type="entry name" value="CPAse_ATP-bd"/>
</dbReference>